<sequence length="570" mass="64101">MSACRNQNASNQVFALPEIVSTISRYLDNKTRTVCLRVSKGWSSVWLPILWHSIDAGWQWADDAFLSALRRHGDLIRVLQCGRYDDVRLLLNADTTSSPTCSNLSVLTLPKTTQVNQAAQVQLLRQNPYLRDLALTIQDNPSSHYSDLFDAVGELRFLRRIAFHCNTSLETSTLETVLSRCNGSLEELSLNDTYLIKHPFGSGAEFASGVLATPGTYENPSQDVVTEIKEAFKIQSLSIVRVACLQDLFLNLISRFPYLTGLSLAGSEEIYFEPDIAERLGRRCPKIRNLDISYREAMTDDEIASLIRSLPDLSILRATETQLGDESMDAILEKCGQLEELSMTGTYNVEGHKIQELLQRSSQLKTLQSSDMELNIPRIMADMYQQAASAGKPLAQHMEWACRGIEVLDLRLDYDQCSLSEDERTVYSIVRARHFVYDQLSRLTKLRRLSISAHLIVTTGLSDIEDDGDEEDGNVVDSLSTQQEKEDTAVDDDLWVDFSLRSGLATLAPLKNLRVLDVGDIHHAIGVPEVEWMCQNWPCLREISGLYEDSCEEARAWLCQHKPGIEIGDE</sequence>
<dbReference type="OrthoDB" id="2095648at2759"/>
<dbReference type="EMBL" id="JAAAJA010000688">
    <property type="protein sequence ID" value="KAG0250415.1"/>
    <property type="molecule type" value="Genomic_DNA"/>
</dbReference>
<evidence type="ECO:0000313" key="2">
    <source>
        <dbReference type="Proteomes" id="UP000726737"/>
    </source>
</evidence>
<evidence type="ECO:0008006" key="3">
    <source>
        <dbReference type="Google" id="ProtNLM"/>
    </source>
</evidence>
<dbReference type="Proteomes" id="UP000726737">
    <property type="component" value="Unassembled WGS sequence"/>
</dbReference>
<gene>
    <name evidence="1" type="ORF">BG011_008359</name>
</gene>
<dbReference type="InterPro" id="IPR032675">
    <property type="entry name" value="LRR_dom_sf"/>
</dbReference>
<comment type="caution">
    <text evidence="1">The sequence shown here is derived from an EMBL/GenBank/DDBJ whole genome shotgun (WGS) entry which is preliminary data.</text>
</comment>
<dbReference type="PANTHER" id="PTHR16134:SF148">
    <property type="entry name" value="S-PHASE KINASE-ASSOCIATED PROTEIN 2, ISOFORM A"/>
    <property type="match status" value="1"/>
</dbReference>
<proteinExistence type="predicted"/>
<dbReference type="Gene3D" id="3.80.10.10">
    <property type="entry name" value="Ribonuclease Inhibitor"/>
    <property type="match status" value="2"/>
</dbReference>
<protein>
    <recommendedName>
        <fullName evidence="3">F-box domain-containing protein</fullName>
    </recommendedName>
</protein>
<name>A0A9P6PR83_9FUNG</name>
<accession>A0A9P6PR83</accession>
<dbReference type="GO" id="GO:0031146">
    <property type="term" value="P:SCF-dependent proteasomal ubiquitin-dependent protein catabolic process"/>
    <property type="evidence" value="ECO:0007669"/>
    <property type="project" value="TreeGrafter"/>
</dbReference>
<dbReference type="SUPFAM" id="SSF52047">
    <property type="entry name" value="RNI-like"/>
    <property type="match status" value="1"/>
</dbReference>
<reference evidence="1" key="1">
    <citation type="journal article" date="2020" name="Fungal Divers.">
        <title>Resolving the Mortierellaceae phylogeny through synthesis of multi-gene phylogenetics and phylogenomics.</title>
        <authorList>
            <person name="Vandepol N."/>
            <person name="Liber J."/>
            <person name="Desiro A."/>
            <person name="Na H."/>
            <person name="Kennedy M."/>
            <person name="Barry K."/>
            <person name="Grigoriev I.V."/>
            <person name="Miller A.N."/>
            <person name="O'Donnell K."/>
            <person name="Stajich J.E."/>
            <person name="Bonito G."/>
        </authorList>
    </citation>
    <scope>NUCLEOTIDE SEQUENCE</scope>
    <source>
        <strain evidence="1">KOD948</strain>
    </source>
</reference>
<dbReference type="PANTHER" id="PTHR16134">
    <property type="entry name" value="F-BOX/TPR REPEAT PROTEIN POF3"/>
    <property type="match status" value="1"/>
</dbReference>
<evidence type="ECO:0000313" key="1">
    <source>
        <dbReference type="EMBL" id="KAG0250415.1"/>
    </source>
</evidence>
<organism evidence="1 2">
    <name type="scientific">Mortierella polycephala</name>
    <dbReference type="NCBI Taxonomy" id="41804"/>
    <lineage>
        <taxon>Eukaryota</taxon>
        <taxon>Fungi</taxon>
        <taxon>Fungi incertae sedis</taxon>
        <taxon>Mucoromycota</taxon>
        <taxon>Mortierellomycotina</taxon>
        <taxon>Mortierellomycetes</taxon>
        <taxon>Mortierellales</taxon>
        <taxon>Mortierellaceae</taxon>
        <taxon>Mortierella</taxon>
    </lineage>
</organism>
<keyword evidence="2" id="KW-1185">Reference proteome</keyword>
<dbReference type="GO" id="GO:0019005">
    <property type="term" value="C:SCF ubiquitin ligase complex"/>
    <property type="evidence" value="ECO:0007669"/>
    <property type="project" value="TreeGrafter"/>
</dbReference>
<dbReference type="AlphaFoldDB" id="A0A9P6PR83"/>